<dbReference type="EMBL" id="JBBAYM010000011">
    <property type="protein sequence ID" value="MEI5611067.1"/>
    <property type="molecule type" value="Genomic_DNA"/>
</dbReference>
<dbReference type="Gene3D" id="3.30.465.10">
    <property type="match status" value="2"/>
</dbReference>
<dbReference type="SUPFAM" id="SSF55447">
    <property type="entry name" value="CO dehydrogenase flavoprotein C-terminal domain-like"/>
    <property type="match status" value="1"/>
</dbReference>
<dbReference type="InterPro" id="IPR051312">
    <property type="entry name" value="Diverse_Substr_Oxidored"/>
</dbReference>
<reference evidence="3 4" key="1">
    <citation type="submission" date="2024-03" db="EMBL/GenBank/DDBJ databases">
        <title>First Report of Pectobacterium brasiliscabiei causing potato scab in china.</title>
        <authorList>
            <person name="Handique U."/>
        </authorList>
    </citation>
    <scope>NUCLEOTIDE SEQUENCE [LARGE SCALE GENOMIC DNA]</scope>
    <source>
        <strain evidence="3 4">ZRIMU1503</strain>
    </source>
</reference>
<evidence type="ECO:0000313" key="3">
    <source>
        <dbReference type="EMBL" id="MEI5611067.1"/>
    </source>
</evidence>
<dbReference type="Gene3D" id="3.30.43.10">
    <property type="entry name" value="Uridine Diphospho-n-acetylenolpyruvylglucosamine Reductase, domain 2"/>
    <property type="match status" value="1"/>
</dbReference>
<dbReference type="SUPFAM" id="SSF56176">
    <property type="entry name" value="FAD-binding/transporter-associated domain-like"/>
    <property type="match status" value="1"/>
</dbReference>
<evidence type="ECO:0000259" key="2">
    <source>
        <dbReference type="PROSITE" id="PS51387"/>
    </source>
</evidence>
<protein>
    <submittedName>
        <fullName evidence="3">Xanthine dehydrogenase family protein subunit M</fullName>
    </submittedName>
</protein>
<proteinExistence type="predicted"/>
<dbReference type="InterPro" id="IPR016166">
    <property type="entry name" value="FAD-bd_PCMH"/>
</dbReference>
<comment type="caution">
    <text evidence="3">The sequence shown here is derived from an EMBL/GenBank/DDBJ whole genome shotgun (WGS) entry which is preliminary data.</text>
</comment>
<dbReference type="PANTHER" id="PTHR42659:SF1">
    <property type="entry name" value="OXIDOREDUCTASE"/>
    <property type="match status" value="1"/>
</dbReference>
<evidence type="ECO:0000313" key="4">
    <source>
        <dbReference type="Proteomes" id="UP001365781"/>
    </source>
</evidence>
<dbReference type="Gene3D" id="3.30.390.50">
    <property type="entry name" value="CO dehydrogenase flavoprotein, C-terminal domain"/>
    <property type="match status" value="1"/>
</dbReference>
<dbReference type="PROSITE" id="PS51387">
    <property type="entry name" value="FAD_PCMH"/>
    <property type="match status" value="1"/>
</dbReference>
<dbReference type="RefSeq" id="WP_336539098.1">
    <property type="nucleotide sequence ID" value="NZ_JBBAYL010000019.1"/>
</dbReference>
<accession>A0ABU8GCZ2</accession>
<dbReference type="Proteomes" id="UP001365781">
    <property type="component" value="Unassembled WGS sequence"/>
</dbReference>
<dbReference type="InterPro" id="IPR005107">
    <property type="entry name" value="CO_DH_flav_C"/>
</dbReference>
<dbReference type="SMART" id="SM01092">
    <property type="entry name" value="CO_deh_flav_C"/>
    <property type="match status" value="1"/>
</dbReference>
<name>A0ABU8GCZ2_9ACTN</name>
<dbReference type="InterPro" id="IPR016169">
    <property type="entry name" value="FAD-bd_PCMH_sub2"/>
</dbReference>
<dbReference type="Pfam" id="PF03450">
    <property type="entry name" value="CO_deh_flav_C"/>
    <property type="match status" value="1"/>
</dbReference>
<gene>
    <name evidence="3" type="ORF">WB403_18040</name>
</gene>
<keyword evidence="1" id="KW-0560">Oxidoreductase</keyword>
<dbReference type="InterPro" id="IPR036683">
    <property type="entry name" value="CO_DH_flav_C_dom_sf"/>
</dbReference>
<feature type="domain" description="FAD-binding PCMH-type" evidence="2">
    <location>
        <begin position="1"/>
        <end position="223"/>
    </location>
</feature>
<sequence length="329" mass="34847">MIPLTYARATTFDEALDAAHTPGTAVLAGGTELINWLRLGIAVPDRVLDISRVPGLDRIEPLPGGGLRIGTLVRLNDVAAHPSVARDWPVLRTAIHKSASAQLRNLATIGANLLQKTRCAYFRSEEPVPCNRRVPGSGCAAREGHDDRHALFGWTDDCIATHPSDPAVALAALDAHVITRTATGGRRIPVTEFHVLPADGVDRDTVLEPGELIEAIELGAPAPHSAYVKVRERESYEYAIVSAAVALRLRDDGVIDSGRIALGSVAMRPWRLAEAERRVVGLAPGDDAVTGAIDAALAQARPVPGSAYKLAIARGATRRALIAAAGVRS</sequence>
<dbReference type="PANTHER" id="PTHR42659">
    <property type="entry name" value="XANTHINE DEHYDROGENASE SUBUNIT C-RELATED"/>
    <property type="match status" value="1"/>
</dbReference>
<dbReference type="InterPro" id="IPR016167">
    <property type="entry name" value="FAD-bd_PCMH_sub1"/>
</dbReference>
<keyword evidence="4" id="KW-1185">Reference proteome</keyword>
<evidence type="ECO:0000256" key="1">
    <source>
        <dbReference type="ARBA" id="ARBA00023002"/>
    </source>
</evidence>
<dbReference type="Pfam" id="PF00941">
    <property type="entry name" value="FAD_binding_5"/>
    <property type="match status" value="1"/>
</dbReference>
<organism evidence="3 4">
    <name type="scientific">Streptomyces brasiliscabiei</name>
    <dbReference type="NCBI Taxonomy" id="2736302"/>
    <lineage>
        <taxon>Bacteria</taxon>
        <taxon>Bacillati</taxon>
        <taxon>Actinomycetota</taxon>
        <taxon>Actinomycetes</taxon>
        <taxon>Kitasatosporales</taxon>
        <taxon>Streptomycetaceae</taxon>
        <taxon>Streptomyces</taxon>
    </lineage>
</organism>
<dbReference type="InterPro" id="IPR036318">
    <property type="entry name" value="FAD-bd_PCMH-like_sf"/>
</dbReference>
<dbReference type="InterPro" id="IPR002346">
    <property type="entry name" value="Mopterin_DH_FAD-bd"/>
</dbReference>